<dbReference type="EMBL" id="VSSQ01065312">
    <property type="protein sequence ID" value="MPN18056.1"/>
    <property type="molecule type" value="Genomic_DNA"/>
</dbReference>
<reference evidence="1" key="1">
    <citation type="submission" date="2019-08" db="EMBL/GenBank/DDBJ databases">
        <authorList>
            <person name="Kucharzyk K."/>
            <person name="Murdoch R.W."/>
            <person name="Higgins S."/>
            <person name="Loffler F."/>
        </authorList>
    </citation>
    <scope>NUCLEOTIDE SEQUENCE</scope>
</reference>
<comment type="caution">
    <text evidence="1">The sequence shown here is derived from an EMBL/GenBank/DDBJ whole genome shotgun (WGS) entry which is preliminary data.</text>
</comment>
<dbReference type="AlphaFoldDB" id="A0A645FW34"/>
<name>A0A645FW34_9ZZZZ</name>
<evidence type="ECO:0000313" key="1">
    <source>
        <dbReference type="EMBL" id="MPN18056.1"/>
    </source>
</evidence>
<gene>
    <name evidence="1" type="ORF">SDC9_165414</name>
</gene>
<sequence>MSVTLTALRDTSVIAPRKVKHAPLAWQFVIVRPAPYNEGINEKSFYDAEQSNDYNVGNWTYYAEFVAWLLDLFPELTPFKEALQTYTINSNFCSKIATTLNSCANRLPTTNETNKEYIHTFKAIKHAFNFAGRRGIIFFE</sequence>
<organism evidence="1">
    <name type="scientific">bioreactor metagenome</name>
    <dbReference type="NCBI Taxonomy" id="1076179"/>
    <lineage>
        <taxon>unclassified sequences</taxon>
        <taxon>metagenomes</taxon>
        <taxon>ecological metagenomes</taxon>
    </lineage>
</organism>
<accession>A0A645FW34</accession>
<protein>
    <submittedName>
        <fullName evidence="1">Uncharacterized protein</fullName>
    </submittedName>
</protein>
<proteinExistence type="predicted"/>